<keyword evidence="1" id="KW-0812">Transmembrane</keyword>
<protein>
    <submittedName>
        <fullName evidence="2">Uncharacterized protein</fullName>
    </submittedName>
</protein>
<sequence>MAGDFGSFAYQSCCTRAGSDVGRRRLRTKRREVYIRCHRIITVYYYYPGVQNLYGLSLSRIQAADRQHRRQCGDVILIGAIIYDGYSSCAVWMYMHAGKFTRSRPFAAHANVLGTPRQQGLLFNFAILVTQDRCGREETCLSG</sequence>
<accession>A0A017SJ62</accession>
<reference evidence="3" key="1">
    <citation type="journal article" date="2014" name="Nat. Commun.">
        <title>Genomic adaptations of the halophilic Dead Sea filamentous fungus Eurotium rubrum.</title>
        <authorList>
            <person name="Kis-Papo T."/>
            <person name="Weig A.R."/>
            <person name="Riley R."/>
            <person name="Persoh D."/>
            <person name="Salamov A."/>
            <person name="Sun H."/>
            <person name="Lipzen A."/>
            <person name="Wasser S.P."/>
            <person name="Rambold G."/>
            <person name="Grigoriev I.V."/>
            <person name="Nevo E."/>
        </authorList>
    </citation>
    <scope>NUCLEOTIDE SEQUENCE [LARGE SCALE GENOMIC DNA]</scope>
    <source>
        <strain evidence="3">CBS 135680</strain>
    </source>
</reference>
<dbReference type="HOGENOM" id="CLU_1805775_0_0_1"/>
<evidence type="ECO:0000313" key="2">
    <source>
        <dbReference type="EMBL" id="EYE96967.1"/>
    </source>
</evidence>
<feature type="transmembrane region" description="Helical" evidence="1">
    <location>
        <begin position="75"/>
        <end position="95"/>
    </location>
</feature>
<organism evidence="2 3">
    <name type="scientific">Aspergillus ruber (strain CBS 135680)</name>
    <dbReference type="NCBI Taxonomy" id="1388766"/>
    <lineage>
        <taxon>Eukaryota</taxon>
        <taxon>Fungi</taxon>
        <taxon>Dikarya</taxon>
        <taxon>Ascomycota</taxon>
        <taxon>Pezizomycotina</taxon>
        <taxon>Eurotiomycetes</taxon>
        <taxon>Eurotiomycetidae</taxon>
        <taxon>Eurotiales</taxon>
        <taxon>Aspergillaceae</taxon>
        <taxon>Aspergillus</taxon>
        <taxon>Aspergillus subgen. Aspergillus</taxon>
    </lineage>
</organism>
<dbReference type="EMBL" id="KK088417">
    <property type="protein sequence ID" value="EYE96967.1"/>
    <property type="molecule type" value="Genomic_DNA"/>
</dbReference>
<proteinExistence type="predicted"/>
<gene>
    <name evidence="2" type="ORF">EURHEDRAFT_345526</name>
</gene>
<dbReference type="Proteomes" id="UP000019804">
    <property type="component" value="Unassembled WGS sequence"/>
</dbReference>
<evidence type="ECO:0000313" key="3">
    <source>
        <dbReference type="Proteomes" id="UP000019804"/>
    </source>
</evidence>
<dbReference type="GeneID" id="63693545"/>
<keyword evidence="3" id="KW-1185">Reference proteome</keyword>
<name>A0A017SJ62_ASPRC</name>
<dbReference type="OrthoDB" id="10532720at2759"/>
<dbReference type="AlphaFoldDB" id="A0A017SJ62"/>
<evidence type="ECO:0000256" key="1">
    <source>
        <dbReference type="SAM" id="Phobius"/>
    </source>
</evidence>
<keyword evidence="1" id="KW-0472">Membrane</keyword>
<keyword evidence="1" id="KW-1133">Transmembrane helix</keyword>
<dbReference type="RefSeq" id="XP_040640655.1">
    <property type="nucleotide sequence ID" value="XM_040778421.1"/>
</dbReference>